<keyword evidence="1" id="KW-0812">Transmembrane</keyword>
<gene>
    <name evidence="2" type="ORF">ACWI_15010</name>
</gene>
<organism evidence="2 3">
    <name type="scientific">Acetobacterium wieringae</name>
    <dbReference type="NCBI Taxonomy" id="52694"/>
    <lineage>
        <taxon>Bacteria</taxon>
        <taxon>Bacillati</taxon>
        <taxon>Bacillota</taxon>
        <taxon>Clostridia</taxon>
        <taxon>Eubacteriales</taxon>
        <taxon>Eubacteriaceae</taxon>
        <taxon>Acetobacterium</taxon>
    </lineage>
</organism>
<keyword evidence="1" id="KW-1133">Transmembrane helix</keyword>
<evidence type="ECO:0000313" key="3">
    <source>
        <dbReference type="Proteomes" id="UP000176244"/>
    </source>
</evidence>
<sequence length="61" mass="7548">MNHSTVNEIQPLKYFFVYFHVCFFARKKTYCRLTLSCQQYVFFIQPYTLFLLMRFLSLTLF</sequence>
<protein>
    <submittedName>
        <fullName evidence="2">Uncharacterized protein</fullName>
    </submittedName>
</protein>
<keyword evidence="1" id="KW-0472">Membrane</keyword>
<accession>A0A1F2PIN2</accession>
<feature type="transmembrane region" description="Helical" evidence="1">
    <location>
        <begin position="40"/>
        <end position="60"/>
    </location>
</feature>
<evidence type="ECO:0000256" key="1">
    <source>
        <dbReference type="SAM" id="Phobius"/>
    </source>
</evidence>
<comment type="caution">
    <text evidence="2">The sequence shown here is derived from an EMBL/GenBank/DDBJ whole genome shotgun (WGS) entry which is preliminary data.</text>
</comment>
<dbReference type="Proteomes" id="UP000176244">
    <property type="component" value="Unassembled WGS sequence"/>
</dbReference>
<reference evidence="2 3" key="1">
    <citation type="submission" date="2015-09" db="EMBL/GenBank/DDBJ databases">
        <title>Genome sequence of Acetobacterium wieringae DSM 1911.</title>
        <authorList>
            <person name="Poehlein A."/>
            <person name="Bengelsdorf F.R."/>
            <person name="Schiel-Bengelsdorf B."/>
            <person name="Duerre P."/>
            <person name="Daniel R."/>
        </authorList>
    </citation>
    <scope>NUCLEOTIDE SEQUENCE [LARGE SCALE GENOMIC DNA]</scope>
    <source>
        <strain evidence="2 3">DSM 1911</strain>
    </source>
</reference>
<dbReference type="AlphaFoldDB" id="A0A1F2PIN2"/>
<evidence type="ECO:0000313" key="2">
    <source>
        <dbReference type="EMBL" id="OFV70915.1"/>
    </source>
</evidence>
<dbReference type="STRING" id="52694.ACWI_15010"/>
<dbReference type="EMBL" id="LKEU01000027">
    <property type="protein sequence ID" value="OFV70915.1"/>
    <property type="molecule type" value="Genomic_DNA"/>
</dbReference>
<name>A0A1F2PIN2_9FIRM</name>
<proteinExistence type="predicted"/>